<proteinExistence type="predicted"/>
<dbReference type="EMBL" id="CP091508">
    <property type="protein sequence ID" value="UOO82408.1"/>
    <property type="molecule type" value="Genomic_DNA"/>
</dbReference>
<accession>A0ABY4DVB9</accession>
<dbReference type="RefSeq" id="WP_244786083.1">
    <property type="nucleotide sequence ID" value="NZ_CP091508.1"/>
</dbReference>
<dbReference type="Proteomes" id="UP000829817">
    <property type="component" value="Chromosome"/>
</dbReference>
<evidence type="ECO:0000313" key="1">
    <source>
        <dbReference type="EMBL" id="UOO82408.1"/>
    </source>
</evidence>
<organism evidence="1 2">
    <name type="scientific">Uruburuella testudinis</name>
    <dbReference type="NCBI Taxonomy" id="1282863"/>
    <lineage>
        <taxon>Bacteria</taxon>
        <taxon>Pseudomonadati</taxon>
        <taxon>Pseudomonadota</taxon>
        <taxon>Betaproteobacteria</taxon>
        <taxon>Neisseriales</taxon>
        <taxon>Neisseriaceae</taxon>
        <taxon>Uruburuella</taxon>
    </lineage>
</organism>
<name>A0ABY4DVB9_9NEIS</name>
<gene>
    <name evidence="1" type="ORF">LVJ83_02725</name>
</gene>
<evidence type="ECO:0000313" key="2">
    <source>
        <dbReference type="Proteomes" id="UP000829817"/>
    </source>
</evidence>
<keyword evidence="2" id="KW-1185">Reference proteome</keyword>
<reference evidence="1 2" key="1">
    <citation type="journal article" date="2022" name="Res Sq">
        <title>Evolution of multicellular longitudinally dividing oral cavity symbionts (Neisseriaceae).</title>
        <authorList>
            <person name="Nyongesa S."/>
            <person name="Weber P."/>
            <person name="Bernet E."/>
            <person name="Pullido F."/>
            <person name="Nieckarz M."/>
            <person name="Delaby M."/>
            <person name="Nieves C."/>
            <person name="Viehboeck T."/>
            <person name="Krause N."/>
            <person name="Rivera-Millot A."/>
            <person name="Nakamura A."/>
            <person name="Vischer N."/>
            <person name="VanNieuwenhze M."/>
            <person name="Brun Y."/>
            <person name="Cava F."/>
            <person name="Bulgheresi S."/>
            <person name="Veyrier F."/>
        </authorList>
    </citation>
    <scope>NUCLEOTIDE SEQUENCE [LARGE SCALE GENOMIC DNA]</scope>
    <source>
        <strain evidence="1 2">CCUG 63373m</strain>
    </source>
</reference>
<protein>
    <submittedName>
        <fullName evidence="1">Uncharacterized protein</fullName>
    </submittedName>
</protein>
<sequence length="237" mass="26051">MNHYTGIGLPLTEQAHFETVLPRLLEEAQTLVQGSRLTYYVYTDSSMAQLWLGTDDQGVCSFEPFFQGQAQRLLYLDSIYPADNGTALISAWPSEKREAGRPLIFSVPDGDALQENQIGSCAWVLLAAFAEDVRLFADQEAYMQAPAGEKMDWPLPDLRPAGQNGGEAYILLTGTITASERRLNEFGGLPFYRLSVATEGGELEAVADMALFRQPPQPGNVIQGLFWLSGRVLAEAV</sequence>